<dbReference type="Gene3D" id="2.60.40.150">
    <property type="entry name" value="C2 domain"/>
    <property type="match status" value="1"/>
</dbReference>
<keyword evidence="6" id="KW-1185">Reference proteome</keyword>
<dbReference type="InterPro" id="IPR035892">
    <property type="entry name" value="C2_domain_sf"/>
</dbReference>
<proteinExistence type="predicted"/>
<organism evidence="5 6">
    <name type="scientific">Fusarium irregulare</name>
    <dbReference type="NCBI Taxonomy" id="2494466"/>
    <lineage>
        <taxon>Eukaryota</taxon>
        <taxon>Fungi</taxon>
        <taxon>Dikarya</taxon>
        <taxon>Ascomycota</taxon>
        <taxon>Pezizomycotina</taxon>
        <taxon>Sordariomycetes</taxon>
        <taxon>Hypocreomycetidae</taxon>
        <taxon>Hypocreales</taxon>
        <taxon>Nectriaceae</taxon>
        <taxon>Fusarium</taxon>
        <taxon>Fusarium incarnatum-equiseti species complex</taxon>
    </lineage>
</organism>
<evidence type="ECO:0000256" key="3">
    <source>
        <dbReference type="SAM" id="MobiDB-lite"/>
    </source>
</evidence>
<dbReference type="GO" id="GO:0046872">
    <property type="term" value="F:metal ion binding"/>
    <property type="evidence" value="ECO:0007669"/>
    <property type="project" value="UniProtKB-KW"/>
</dbReference>
<dbReference type="AlphaFoldDB" id="A0A9W8PPR9"/>
<dbReference type="SMART" id="SM00239">
    <property type="entry name" value="C2"/>
    <property type="match status" value="1"/>
</dbReference>
<evidence type="ECO:0000313" key="5">
    <source>
        <dbReference type="EMBL" id="KAJ4013833.1"/>
    </source>
</evidence>
<dbReference type="Pfam" id="PF00168">
    <property type="entry name" value="C2"/>
    <property type="match status" value="1"/>
</dbReference>
<evidence type="ECO:0000313" key="6">
    <source>
        <dbReference type="Proteomes" id="UP001152130"/>
    </source>
</evidence>
<protein>
    <recommendedName>
        <fullName evidence="4">C2 domain-containing protein</fullName>
    </recommendedName>
</protein>
<feature type="region of interest" description="Disordered" evidence="3">
    <location>
        <begin position="458"/>
        <end position="487"/>
    </location>
</feature>
<dbReference type="EMBL" id="JAPDHF010000008">
    <property type="protein sequence ID" value="KAJ4013833.1"/>
    <property type="molecule type" value="Genomic_DNA"/>
</dbReference>
<feature type="region of interest" description="Disordered" evidence="3">
    <location>
        <begin position="515"/>
        <end position="563"/>
    </location>
</feature>
<name>A0A9W8PPR9_9HYPO</name>
<evidence type="ECO:0000259" key="4">
    <source>
        <dbReference type="PROSITE" id="PS50004"/>
    </source>
</evidence>
<evidence type="ECO:0000256" key="2">
    <source>
        <dbReference type="ARBA" id="ARBA00022837"/>
    </source>
</evidence>
<dbReference type="PANTHER" id="PTHR46502:SF2">
    <property type="entry name" value="16 KDA PHLOEM PROTEIN 2"/>
    <property type="match status" value="1"/>
</dbReference>
<dbReference type="GO" id="GO:0004197">
    <property type="term" value="F:cysteine-type endopeptidase activity"/>
    <property type="evidence" value="ECO:0007669"/>
    <property type="project" value="InterPro"/>
</dbReference>
<keyword evidence="1" id="KW-0479">Metal-binding</keyword>
<accession>A0A9W8PPR9</accession>
<sequence length="729" mass="80758">MAEFHGLGANFDGIPSSTSGSTSSPFVQASDASSHTSLSLNSNLCLPPLSTHDTEKAQHHMKNFNRFIEDLQASVAHTLKSARKAFPNSPYSRYSDVQVLLIQWDEDELQVELELDELQSVFEQVYGFATHKFLIPTANSHRKLNQQVLSFVDKHEDEDTLLIVYYGGHGSINKARQSTWHCTRDRTYASVEWSAIQKLFETAQCDVLLLLDCCAAASAAPLTERTNYMMETIAACGFETWTSLPGAQSFTHTLIEVLKEWASQLPFSAAMLHSEILTRLKHAPPERSSQGVPIEARRTPTYIVSTSNPLAASITLGRRMQEDEESGSFSSSRAIPDPSLENFTDRMQSGNCFPIPALLATDVKGQRMAPHVLLTVSLEEDQVFDAASCGRWLKQFPLLAKHVSVEAVYRSYSTLIVLSVPVVVWDLLPEHPATQFVGYVRTRNLLSKDMVKDGAATPIPITGHAAGNKTSDPFDCTSPPRSASGLSSLDSGYDSYLSRPGSLVALRQNRLPMDGSMSSLATNVRAGKRRSKPSSVELLGSDRPTPMTPIKSSSIKQRAGSSSRGSSRLVVSIGEAELNGDRIGHTCVLWYGYDVQQSRPAEKAISKPTWNEDFRFRVHNSPMCYHLRVSVWGAQMLELIGEVYVDFCELVTKGRLPKLDTWQTLRCNGSTTGSIRIKLAYLDANEDEEQQSLATKVSAAEQQEERQKLERQGSDDGQARVHQMDFQVW</sequence>
<keyword evidence="2" id="KW-0106">Calcium</keyword>
<gene>
    <name evidence="5" type="ORF">NW766_006074</name>
</gene>
<dbReference type="InterPro" id="IPR000008">
    <property type="entry name" value="C2_dom"/>
</dbReference>
<feature type="region of interest" description="Disordered" evidence="3">
    <location>
        <begin position="692"/>
        <end position="729"/>
    </location>
</feature>
<dbReference type="SUPFAM" id="SSF49562">
    <property type="entry name" value="C2 domain (Calcium/lipid-binding domain, CaLB)"/>
    <property type="match status" value="1"/>
</dbReference>
<feature type="domain" description="C2" evidence="4">
    <location>
        <begin position="549"/>
        <end position="667"/>
    </location>
</feature>
<feature type="compositionally biased region" description="Basic and acidic residues" evidence="3">
    <location>
        <begin position="703"/>
        <end position="723"/>
    </location>
</feature>
<dbReference type="InterPro" id="IPR011600">
    <property type="entry name" value="Pept_C14_caspase"/>
</dbReference>
<comment type="caution">
    <text evidence="5">The sequence shown here is derived from an EMBL/GenBank/DDBJ whole genome shotgun (WGS) entry which is preliminary data.</text>
</comment>
<dbReference type="PANTHER" id="PTHR46502">
    <property type="entry name" value="C2 DOMAIN-CONTAINING"/>
    <property type="match status" value="1"/>
</dbReference>
<dbReference type="GO" id="GO:0006508">
    <property type="term" value="P:proteolysis"/>
    <property type="evidence" value="ECO:0007669"/>
    <property type="project" value="InterPro"/>
</dbReference>
<dbReference type="Proteomes" id="UP001152130">
    <property type="component" value="Unassembled WGS sequence"/>
</dbReference>
<dbReference type="PROSITE" id="PS50004">
    <property type="entry name" value="C2"/>
    <property type="match status" value="1"/>
</dbReference>
<reference evidence="5" key="1">
    <citation type="submission" date="2022-10" db="EMBL/GenBank/DDBJ databases">
        <title>Fusarium specimens isolated from Avocado Roots.</title>
        <authorList>
            <person name="Stajich J."/>
            <person name="Roper C."/>
            <person name="Heimlech-Rivalta G."/>
        </authorList>
    </citation>
    <scope>NUCLEOTIDE SEQUENCE</scope>
    <source>
        <strain evidence="5">CF00143</strain>
    </source>
</reference>
<dbReference type="Pfam" id="PF00656">
    <property type="entry name" value="Peptidase_C14"/>
    <property type="match status" value="1"/>
</dbReference>
<evidence type="ECO:0000256" key="1">
    <source>
        <dbReference type="ARBA" id="ARBA00022723"/>
    </source>
</evidence>